<gene>
    <name evidence="3" type="ORF">KP509_32G007400</name>
</gene>
<dbReference type="AlphaFoldDB" id="A0A8T2QSY3"/>
<dbReference type="InterPro" id="IPR046342">
    <property type="entry name" value="CBS_dom_sf"/>
</dbReference>
<reference evidence="3" key="1">
    <citation type="submission" date="2021-08" db="EMBL/GenBank/DDBJ databases">
        <title>WGS assembly of Ceratopteris richardii.</title>
        <authorList>
            <person name="Marchant D.B."/>
            <person name="Chen G."/>
            <person name="Jenkins J."/>
            <person name="Shu S."/>
            <person name="Leebens-Mack J."/>
            <person name="Grimwood J."/>
            <person name="Schmutz J."/>
            <person name="Soltis P."/>
            <person name="Soltis D."/>
            <person name="Chen Z.-H."/>
        </authorList>
    </citation>
    <scope>NUCLEOTIDE SEQUENCE</scope>
    <source>
        <strain evidence="3">Whitten #5841</strain>
        <tissue evidence="3">Leaf</tissue>
    </source>
</reference>
<evidence type="ECO:0008006" key="5">
    <source>
        <dbReference type="Google" id="ProtNLM"/>
    </source>
</evidence>
<sequence>MASVNLSILLPKDHGGQEYCWLTVEDVLRFLLGSIGVFSPLPAMSIEALGLIGFDVQMIEVEQAACSALEAIKLACQDSSAVAVVDSTKASPGAIRFVGDISCSALQTCNELASLALLTLSAEDFLAFLEDCRKPPQVLVDMIHSRVCEILGLIKGKSSYIEPLTSKPESTTFLLHKLEMWGESSSSEDDEYGCGSPTGPHDLAHKWHSKHPCSSRKGFSFRNQSGPSFCSPDSSLMAVLLQALAHREHYVWVTREDNLLIGIVNIRDILGVMFNHIMMFI</sequence>
<evidence type="ECO:0000256" key="2">
    <source>
        <dbReference type="ARBA" id="ARBA00023122"/>
    </source>
</evidence>
<dbReference type="EMBL" id="CM035437">
    <property type="protein sequence ID" value="KAH7286443.1"/>
    <property type="molecule type" value="Genomic_DNA"/>
</dbReference>
<name>A0A8T2QSY3_CERRI</name>
<protein>
    <recommendedName>
        <fullName evidence="5">CBS domain-containing protein</fullName>
    </recommendedName>
</protein>
<comment type="caution">
    <text evidence="3">The sequence shown here is derived from an EMBL/GenBank/DDBJ whole genome shotgun (WGS) entry which is preliminary data.</text>
</comment>
<dbReference type="OrthoDB" id="681454at2759"/>
<evidence type="ECO:0000313" key="3">
    <source>
        <dbReference type="EMBL" id="KAH7286443.1"/>
    </source>
</evidence>
<organism evidence="3 4">
    <name type="scientific">Ceratopteris richardii</name>
    <name type="common">Triangle waterfern</name>
    <dbReference type="NCBI Taxonomy" id="49495"/>
    <lineage>
        <taxon>Eukaryota</taxon>
        <taxon>Viridiplantae</taxon>
        <taxon>Streptophyta</taxon>
        <taxon>Embryophyta</taxon>
        <taxon>Tracheophyta</taxon>
        <taxon>Polypodiopsida</taxon>
        <taxon>Polypodiidae</taxon>
        <taxon>Polypodiales</taxon>
        <taxon>Pteridineae</taxon>
        <taxon>Pteridaceae</taxon>
        <taxon>Parkerioideae</taxon>
        <taxon>Ceratopteris</taxon>
    </lineage>
</organism>
<dbReference type="PANTHER" id="PTHR13780">
    <property type="entry name" value="AMP-ACTIVATED PROTEIN KINASE, GAMMA REGULATORY SUBUNIT"/>
    <property type="match status" value="1"/>
</dbReference>
<dbReference type="Proteomes" id="UP000825935">
    <property type="component" value="Chromosome 32"/>
</dbReference>
<proteinExistence type="predicted"/>
<dbReference type="GO" id="GO:0005634">
    <property type="term" value="C:nucleus"/>
    <property type="evidence" value="ECO:0007669"/>
    <property type="project" value="TreeGrafter"/>
</dbReference>
<evidence type="ECO:0000313" key="4">
    <source>
        <dbReference type="Proteomes" id="UP000825935"/>
    </source>
</evidence>
<dbReference type="Gene3D" id="3.10.580.10">
    <property type="entry name" value="CBS-domain"/>
    <property type="match status" value="1"/>
</dbReference>
<keyword evidence="1" id="KW-0677">Repeat</keyword>
<accession>A0A8T2QSY3</accession>
<dbReference type="PANTHER" id="PTHR13780:SF128">
    <property type="entry name" value="CBS DOMAIN-CONTAINING PROTEIN"/>
    <property type="match status" value="1"/>
</dbReference>
<dbReference type="GO" id="GO:0005737">
    <property type="term" value="C:cytoplasm"/>
    <property type="evidence" value="ECO:0007669"/>
    <property type="project" value="TreeGrafter"/>
</dbReference>
<keyword evidence="2" id="KW-0129">CBS domain</keyword>
<dbReference type="InterPro" id="IPR050511">
    <property type="entry name" value="AMPK_gamma/SDS23_families"/>
</dbReference>
<evidence type="ECO:0000256" key="1">
    <source>
        <dbReference type="ARBA" id="ARBA00022737"/>
    </source>
</evidence>
<dbReference type="SUPFAM" id="SSF54631">
    <property type="entry name" value="CBS-domain pair"/>
    <property type="match status" value="1"/>
</dbReference>
<keyword evidence="4" id="KW-1185">Reference proteome</keyword>